<protein>
    <submittedName>
        <fullName evidence="1">Uncharacterized protein</fullName>
    </submittedName>
</protein>
<name>A0A1I7LLG9_9BACL</name>
<accession>A0A1I7LLG9</accession>
<evidence type="ECO:0000313" key="1">
    <source>
        <dbReference type="EMBL" id="SFV10544.1"/>
    </source>
</evidence>
<dbReference type="STRING" id="392015.SAMN05421543_1921"/>
<gene>
    <name evidence="1" type="ORF">SAMN05421543_1921</name>
</gene>
<proteinExistence type="predicted"/>
<feature type="non-terminal residue" evidence="1">
    <location>
        <position position="1"/>
    </location>
</feature>
<sequence>ELPRSSAMATESVSFRTTNTVNLWPLYVGCNNVFLSKVIDRMGMNDKIFTKLMDEPEFQAAVKEWIMGSVYRKLNQDGTPPTVGH</sequence>
<evidence type="ECO:0000313" key="2">
    <source>
        <dbReference type="Proteomes" id="UP000183508"/>
    </source>
</evidence>
<dbReference type="AlphaFoldDB" id="A0A1I7LLG9"/>
<organism evidence="1 2">
    <name type="scientific">Alicyclobacillus macrosporangiidus</name>
    <dbReference type="NCBI Taxonomy" id="392015"/>
    <lineage>
        <taxon>Bacteria</taxon>
        <taxon>Bacillati</taxon>
        <taxon>Bacillota</taxon>
        <taxon>Bacilli</taxon>
        <taxon>Bacillales</taxon>
        <taxon>Alicyclobacillaceae</taxon>
        <taxon>Alicyclobacillus</taxon>
    </lineage>
</organism>
<dbReference type="RefSeq" id="WP_217647721.1">
    <property type="nucleotide sequence ID" value="NZ_FPBV01000092.1"/>
</dbReference>
<keyword evidence="2" id="KW-1185">Reference proteome</keyword>
<dbReference type="EMBL" id="FPBV01000092">
    <property type="protein sequence ID" value="SFV10544.1"/>
    <property type="molecule type" value="Genomic_DNA"/>
</dbReference>
<reference evidence="2" key="1">
    <citation type="submission" date="2016-10" db="EMBL/GenBank/DDBJ databases">
        <authorList>
            <person name="Varghese N."/>
        </authorList>
    </citation>
    <scope>NUCLEOTIDE SEQUENCE [LARGE SCALE GENOMIC DNA]</scope>
    <source>
        <strain evidence="2">DSM 17980</strain>
    </source>
</reference>
<dbReference type="Proteomes" id="UP000183508">
    <property type="component" value="Unassembled WGS sequence"/>
</dbReference>